<accession>A0AAJ0F869</accession>
<evidence type="ECO:0000256" key="7">
    <source>
        <dbReference type="ARBA" id="ARBA00022927"/>
    </source>
</evidence>
<keyword evidence="12" id="KW-0143">Chaperone</keyword>
<evidence type="ECO:0000313" key="16">
    <source>
        <dbReference type="EMBL" id="KAK1751845.1"/>
    </source>
</evidence>
<keyword evidence="6" id="KW-0999">Mitochondrion inner membrane</keyword>
<feature type="region of interest" description="Disordered" evidence="13">
    <location>
        <begin position="1"/>
        <end position="131"/>
    </location>
</feature>
<reference evidence="16" key="1">
    <citation type="submission" date="2023-06" db="EMBL/GenBank/DDBJ databases">
        <title>Genome-scale phylogeny and comparative genomics of the fungal order Sordariales.</title>
        <authorList>
            <consortium name="Lawrence Berkeley National Laboratory"/>
            <person name="Hensen N."/>
            <person name="Bonometti L."/>
            <person name="Westerberg I."/>
            <person name="Brannstrom I.O."/>
            <person name="Guillou S."/>
            <person name="Cros-Aarteil S."/>
            <person name="Calhoun S."/>
            <person name="Haridas S."/>
            <person name="Kuo A."/>
            <person name="Mondo S."/>
            <person name="Pangilinan J."/>
            <person name="Riley R."/>
            <person name="Labutti K."/>
            <person name="Andreopoulos B."/>
            <person name="Lipzen A."/>
            <person name="Chen C."/>
            <person name="Yanf M."/>
            <person name="Daum C."/>
            <person name="Ng V."/>
            <person name="Clum A."/>
            <person name="Steindorff A."/>
            <person name="Ohm R."/>
            <person name="Martin F."/>
            <person name="Silar P."/>
            <person name="Natvig D."/>
            <person name="Lalanne C."/>
            <person name="Gautier V."/>
            <person name="Ament-Velasquez S.L."/>
            <person name="Kruys A."/>
            <person name="Hutchinson M.I."/>
            <person name="Powell A.J."/>
            <person name="Barry K."/>
            <person name="Miller A.N."/>
            <person name="Grigoriev I.V."/>
            <person name="Debuchy R."/>
            <person name="Gladieux P."/>
            <person name="Thoren M.H."/>
            <person name="Johannesson H."/>
        </authorList>
    </citation>
    <scope>NUCLEOTIDE SEQUENCE</scope>
    <source>
        <strain evidence="16">PSN4</strain>
    </source>
</reference>
<dbReference type="Gene3D" id="1.20.58.340">
    <property type="entry name" value="Magnesium transport protein CorA, transmembrane region"/>
    <property type="match status" value="2"/>
</dbReference>
<keyword evidence="7" id="KW-0813">Transport</keyword>
<keyword evidence="7" id="KW-0653">Protein transport</keyword>
<feature type="domain" description="Tim10-like" evidence="15">
    <location>
        <begin position="643"/>
        <end position="707"/>
    </location>
</feature>
<dbReference type="FunFam" id="1.20.58.340:FF:000027">
    <property type="entry name" value="CorA family metal ion transporter (Eurofung)"/>
    <property type="match status" value="1"/>
</dbReference>
<dbReference type="PANTHER" id="PTHR21535">
    <property type="entry name" value="MAGNESIUM AND COBALT TRANSPORT PROTEIN/MITOCHONDRIAL IMPORT INNER MEMBRANE TRANSLOCASE SUBUNIT TIM8"/>
    <property type="match status" value="1"/>
</dbReference>
<dbReference type="Proteomes" id="UP001239445">
    <property type="component" value="Unassembled WGS sequence"/>
</dbReference>
<feature type="compositionally biased region" description="Basic and acidic residues" evidence="13">
    <location>
        <begin position="20"/>
        <end position="39"/>
    </location>
</feature>
<dbReference type="Pfam" id="PF01544">
    <property type="entry name" value="CorA"/>
    <property type="match status" value="1"/>
</dbReference>
<dbReference type="EMBL" id="MU839841">
    <property type="protein sequence ID" value="KAK1751845.1"/>
    <property type="molecule type" value="Genomic_DNA"/>
</dbReference>
<comment type="caution">
    <text evidence="16">The sequence shown here is derived from an EMBL/GenBank/DDBJ whole genome shotgun (WGS) entry which is preliminary data.</text>
</comment>
<evidence type="ECO:0000259" key="15">
    <source>
        <dbReference type="Pfam" id="PF02953"/>
    </source>
</evidence>
<evidence type="ECO:0000256" key="2">
    <source>
        <dbReference type="ARBA" id="ARBA00004141"/>
    </source>
</evidence>
<feature type="compositionally biased region" description="Acidic residues" evidence="13">
    <location>
        <begin position="68"/>
        <end position="77"/>
    </location>
</feature>
<dbReference type="SUPFAM" id="SSF144083">
    <property type="entry name" value="Magnesium transport protein CorA, transmembrane region"/>
    <property type="match status" value="1"/>
</dbReference>
<comment type="similarity">
    <text evidence="4">Belongs to the CorA metal ion transporter (MIT) (TC 1.A.35) family.</text>
</comment>
<proteinExistence type="inferred from homology"/>
<feature type="transmembrane region" description="Helical" evidence="14">
    <location>
        <begin position="594"/>
        <end position="615"/>
    </location>
</feature>
<keyword evidence="11" id="KW-1015">Disulfide bond</keyword>
<comment type="subcellular location">
    <subcellularLocation>
        <location evidence="2">Membrane</location>
        <topology evidence="2">Multi-pass membrane protein</topology>
    </subcellularLocation>
    <subcellularLocation>
        <location evidence="1">Mitochondrion inner membrane</location>
        <topology evidence="1">Peripheral membrane protein</topology>
        <orientation evidence="1">Intermembrane side</orientation>
    </subcellularLocation>
</comment>
<dbReference type="GO" id="GO:0010961">
    <property type="term" value="P:intracellular magnesium ion homeostasis"/>
    <property type="evidence" value="ECO:0007669"/>
    <property type="project" value="TreeGrafter"/>
</dbReference>
<dbReference type="CDD" id="cd12829">
    <property type="entry name" value="Alr1p-like"/>
    <property type="match status" value="1"/>
</dbReference>
<evidence type="ECO:0000256" key="5">
    <source>
        <dbReference type="ARBA" id="ARBA00022692"/>
    </source>
</evidence>
<feature type="transmembrane region" description="Helical" evidence="14">
    <location>
        <begin position="563"/>
        <end position="582"/>
    </location>
</feature>
<dbReference type="SUPFAM" id="SSF143865">
    <property type="entry name" value="CorA soluble domain-like"/>
    <property type="match status" value="1"/>
</dbReference>
<feature type="compositionally biased region" description="Polar residues" evidence="13">
    <location>
        <begin position="45"/>
        <end position="57"/>
    </location>
</feature>
<evidence type="ECO:0000313" key="17">
    <source>
        <dbReference type="Proteomes" id="UP001239445"/>
    </source>
</evidence>
<dbReference type="SUPFAM" id="SSF144122">
    <property type="entry name" value="Tim10-like"/>
    <property type="match status" value="1"/>
</dbReference>
<dbReference type="Gene3D" id="3.30.460.20">
    <property type="entry name" value="CorA soluble domain-like"/>
    <property type="match status" value="1"/>
</dbReference>
<keyword evidence="9" id="KW-0811">Translocation</keyword>
<keyword evidence="8 14" id="KW-1133">Transmembrane helix</keyword>
<dbReference type="GO" id="GO:0015031">
    <property type="term" value="P:protein transport"/>
    <property type="evidence" value="ECO:0007669"/>
    <property type="project" value="UniProtKB-KW"/>
</dbReference>
<protein>
    <recommendedName>
        <fullName evidence="15">Tim10-like domain-containing protein</fullName>
    </recommendedName>
</protein>
<evidence type="ECO:0000256" key="10">
    <source>
        <dbReference type="ARBA" id="ARBA00023136"/>
    </source>
</evidence>
<keyword evidence="5 14" id="KW-0812">Transmembrane</keyword>
<sequence length="714" mass="79906">MSDHEDVGGNSGYSTPVPELDDHRNQSTSVRPDRPRRGTFDSLYGSRQVNADNSTNDHPGVRVRDFEEAVLDEDDADGSPTMKRSRRPTVGSTDSRSPSPPNSVKAFAEARRRERELSFSDAKPDRKNEELELHRTASALSRHSFRSKPHTIADDGDSLATNKSAEEDVCFPLQDGGRDGNLHIDFDYLENFIRAESEAREAARRSSIVNVFPDLRPQAEAASATPMVTVDGDILETPYTLDLGCDKTQSSEEEQPGNVAQSKPQPVDSSRVSFFSSAWESTIHAADLEGLILPGEDIRGLFSLPKGDADGVWWLNMSKPSEEEVRAVCRAFGIHPLTIEDITTQESREKIELFPSYYFASFRSFYLELDELTQETEYVPFNIYVVVFREGTLSFSYANNSHASQVRKRITSLKDHVSLSSDWVCYALIDNIVDSFAPVIAQLEQDTDMIEDEVFIARTDDMHQFLRKIGTARKNVMGLMRLLGGKADVLRGFTKRCNENYKVTPRMDIGLYLGDIQDHVVTMMTNLGHCEKMLSRAHSNYLAQISIESISQGTSTNKVLSKITLLASIIVPLNVVTGLFGMNVNVPWKDGSDLTAFFGILGCMVGFCVIGFGCARYYRTSPQIEQADLDRLNEKDKLELRTFIENESQRMKVQSQSHNLTDMCWKRCVASSTIKSGALEKSEQSCLANCVDRFFDVNLVTMRHLQSMRGVSSS</sequence>
<name>A0AAJ0F869_9PEZI</name>
<evidence type="ECO:0000256" key="4">
    <source>
        <dbReference type="ARBA" id="ARBA00009765"/>
    </source>
</evidence>
<keyword evidence="10 14" id="KW-0472">Membrane</keyword>
<organism evidence="16 17">
    <name type="scientific">Echria macrotheca</name>
    <dbReference type="NCBI Taxonomy" id="438768"/>
    <lineage>
        <taxon>Eukaryota</taxon>
        <taxon>Fungi</taxon>
        <taxon>Dikarya</taxon>
        <taxon>Ascomycota</taxon>
        <taxon>Pezizomycotina</taxon>
        <taxon>Sordariomycetes</taxon>
        <taxon>Sordariomycetidae</taxon>
        <taxon>Sordariales</taxon>
        <taxon>Schizotheciaceae</taxon>
        <taxon>Echria</taxon>
    </lineage>
</organism>
<dbReference type="GO" id="GO:0005886">
    <property type="term" value="C:plasma membrane"/>
    <property type="evidence" value="ECO:0007669"/>
    <property type="project" value="TreeGrafter"/>
</dbReference>
<evidence type="ECO:0000256" key="12">
    <source>
        <dbReference type="ARBA" id="ARBA00023186"/>
    </source>
</evidence>
<evidence type="ECO:0000256" key="11">
    <source>
        <dbReference type="ARBA" id="ARBA00023157"/>
    </source>
</evidence>
<evidence type="ECO:0000256" key="8">
    <source>
        <dbReference type="ARBA" id="ARBA00022989"/>
    </source>
</evidence>
<evidence type="ECO:0000256" key="14">
    <source>
        <dbReference type="SAM" id="Phobius"/>
    </source>
</evidence>
<evidence type="ECO:0000256" key="9">
    <source>
        <dbReference type="ARBA" id="ARBA00023010"/>
    </source>
</evidence>
<dbReference type="Gene3D" id="1.10.287.810">
    <property type="entry name" value="Mitochondrial import inner membrane translocase subunit tim13 like domains"/>
    <property type="match status" value="1"/>
</dbReference>
<feature type="region of interest" description="Disordered" evidence="13">
    <location>
        <begin position="247"/>
        <end position="268"/>
    </location>
</feature>
<dbReference type="InterPro" id="IPR035427">
    <property type="entry name" value="Tim10-like_dom_sf"/>
</dbReference>
<keyword evidence="17" id="KW-1185">Reference proteome</keyword>
<keyword evidence="6" id="KW-0496">Mitochondrion</keyword>
<dbReference type="InterPro" id="IPR045861">
    <property type="entry name" value="CorA_cytoplasmic_dom"/>
</dbReference>
<evidence type="ECO:0000256" key="1">
    <source>
        <dbReference type="ARBA" id="ARBA00004137"/>
    </source>
</evidence>
<dbReference type="InterPro" id="IPR002523">
    <property type="entry name" value="MgTranspt_CorA/ZnTranspt_ZntB"/>
</dbReference>
<dbReference type="InterPro" id="IPR044089">
    <property type="entry name" value="Alr1-like"/>
</dbReference>
<dbReference type="AlphaFoldDB" id="A0AAJ0F869"/>
<dbReference type="PANTHER" id="PTHR21535:SF55">
    <property type="entry name" value="MAGNESIUM TRANSPORTER ALR1-RELATED"/>
    <property type="match status" value="1"/>
</dbReference>
<comment type="similarity">
    <text evidence="3">Belongs to the small Tim family.</text>
</comment>
<dbReference type="Pfam" id="PF02953">
    <property type="entry name" value="zf-Tim10_DDP"/>
    <property type="match status" value="1"/>
</dbReference>
<dbReference type="InterPro" id="IPR004217">
    <property type="entry name" value="Tim10-like"/>
</dbReference>
<dbReference type="GO" id="GO:0015095">
    <property type="term" value="F:magnesium ion transmembrane transporter activity"/>
    <property type="evidence" value="ECO:0007669"/>
    <property type="project" value="InterPro"/>
</dbReference>
<evidence type="ECO:0000256" key="3">
    <source>
        <dbReference type="ARBA" id="ARBA00006720"/>
    </source>
</evidence>
<evidence type="ECO:0000256" key="6">
    <source>
        <dbReference type="ARBA" id="ARBA00022792"/>
    </source>
</evidence>
<gene>
    <name evidence="16" type="ORF">QBC47DRAFT_425376</name>
</gene>
<feature type="compositionally biased region" description="Basic and acidic residues" evidence="13">
    <location>
        <begin position="108"/>
        <end position="131"/>
    </location>
</feature>
<dbReference type="GO" id="GO:0005743">
    <property type="term" value="C:mitochondrial inner membrane"/>
    <property type="evidence" value="ECO:0007669"/>
    <property type="project" value="UniProtKB-SubCell"/>
</dbReference>
<evidence type="ECO:0000256" key="13">
    <source>
        <dbReference type="SAM" id="MobiDB-lite"/>
    </source>
</evidence>
<feature type="compositionally biased region" description="Polar residues" evidence="13">
    <location>
        <begin position="258"/>
        <end position="268"/>
    </location>
</feature>
<dbReference type="InterPro" id="IPR045863">
    <property type="entry name" value="CorA_TM1_TM2"/>
</dbReference>